<dbReference type="GO" id="GO:0004312">
    <property type="term" value="F:fatty acid synthase activity"/>
    <property type="evidence" value="ECO:0007669"/>
    <property type="project" value="TreeGrafter"/>
</dbReference>
<keyword evidence="8" id="KW-0511">Multifunctional enzyme</keyword>
<evidence type="ECO:0000256" key="1">
    <source>
        <dbReference type="ARBA" id="ARBA00022450"/>
    </source>
</evidence>
<evidence type="ECO:0000313" key="10">
    <source>
        <dbReference type="EMBL" id="EFN79043.1"/>
    </source>
</evidence>
<accession>E2BZ41</accession>
<keyword evidence="4" id="KW-0521">NADP</keyword>
<reference evidence="10 11" key="1">
    <citation type="journal article" date="2010" name="Science">
        <title>Genomic comparison of the ants Camponotus floridanus and Harpegnathos saltator.</title>
        <authorList>
            <person name="Bonasio R."/>
            <person name="Zhang G."/>
            <person name="Ye C."/>
            <person name="Mutti N.S."/>
            <person name="Fang X."/>
            <person name="Qin N."/>
            <person name="Donahue G."/>
            <person name="Yang P."/>
            <person name="Li Q."/>
            <person name="Li C."/>
            <person name="Zhang P."/>
            <person name="Huang Z."/>
            <person name="Berger S.L."/>
            <person name="Reinberg D."/>
            <person name="Wang J."/>
            <person name="Liebig J."/>
        </authorList>
    </citation>
    <scope>NUCLEOTIDE SEQUENCE [LARGE SCALE GENOMIC DNA]</scope>
    <source>
        <strain evidence="10 11">R22 G/1</strain>
    </source>
</reference>
<organism evidence="11">
    <name type="scientific">Harpegnathos saltator</name>
    <name type="common">Jerdon's jumping ant</name>
    <dbReference type="NCBI Taxonomy" id="610380"/>
    <lineage>
        <taxon>Eukaryota</taxon>
        <taxon>Metazoa</taxon>
        <taxon>Ecdysozoa</taxon>
        <taxon>Arthropoda</taxon>
        <taxon>Hexapoda</taxon>
        <taxon>Insecta</taxon>
        <taxon>Pterygota</taxon>
        <taxon>Neoptera</taxon>
        <taxon>Endopterygota</taxon>
        <taxon>Hymenoptera</taxon>
        <taxon>Apocrita</taxon>
        <taxon>Aculeata</taxon>
        <taxon>Formicoidea</taxon>
        <taxon>Formicidae</taxon>
        <taxon>Ponerinae</taxon>
        <taxon>Ponerini</taxon>
        <taxon>Harpegnathos</taxon>
    </lineage>
</organism>
<keyword evidence="7" id="KW-0275">Fatty acid biosynthesis</keyword>
<dbReference type="PANTHER" id="PTHR43775">
    <property type="entry name" value="FATTY ACID SYNTHASE"/>
    <property type="match status" value="1"/>
</dbReference>
<keyword evidence="6" id="KW-0443">Lipid metabolism</keyword>
<evidence type="ECO:0000256" key="3">
    <source>
        <dbReference type="ARBA" id="ARBA00022832"/>
    </source>
</evidence>
<dbReference type="GO" id="GO:0006633">
    <property type="term" value="P:fatty acid biosynthetic process"/>
    <property type="evidence" value="ECO:0007669"/>
    <property type="project" value="UniProtKB-KW"/>
</dbReference>
<dbReference type="EMBL" id="GL451555">
    <property type="protein sequence ID" value="EFN79043.1"/>
    <property type="molecule type" value="Genomic_DNA"/>
</dbReference>
<dbReference type="OrthoDB" id="329835at2759"/>
<dbReference type="AlphaFoldDB" id="E2BZ41"/>
<protein>
    <submittedName>
        <fullName evidence="10">Fatty acid synthase</fullName>
    </submittedName>
</protein>
<dbReference type="InterPro" id="IPR014030">
    <property type="entry name" value="Ketoacyl_synth_N"/>
</dbReference>
<keyword evidence="3" id="KW-0276">Fatty acid metabolism</keyword>
<dbReference type="Pfam" id="PF00109">
    <property type="entry name" value="ketoacyl-synt"/>
    <property type="match status" value="1"/>
</dbReference>
<dbReference type="STRING" id="610380.E2BZ41"/>
<dbReference type="OMA" id="MEGRRYN"/>
<sequence length="99" mass="11566">MEGRRYNPYAKVPPDEEIVISGIASRFPDTDNMKEFQENLLNKVDFVHYDMPTRSGKINNADNFDAQYFDVSPEEAHVTDLMCRMLFEHTYEVIITTLE</sequence>
<dbReference type="GO" id="GO:0016491">
    <property type="term" value="F:oxidoreductase activity"/>
    <property type="evidence" value="ECO:0007669"/>
    <property type="project" value="UniProtKB-KW"/>
</dbReference>
<evidence type="ECO:0000256" key="4">
    <source>
        <dbReference type="ARBA" id="ARBA00022857"/>
    </source>
</evidence>
<dbReference type="InterPro" id="IPR016039">
    <property type="entry name" value="Thiolase-like"/>
</dbReference>
<dbReference type="Proteomes" id="UP000008237">
    <property type="component" value="Unassembled WGS sequence"/>
</dbReference>
<dbReference type="Gene3D" id="3.40.47.10">
    <property type="match status" value="1"/>
</dbReference>
<name>E2BZ41_HARSA</name>
<dbReference type="InParanoid" id="E2BZ41"/>
<feature type="domain" description="Beta-ketoacyl synthase-like N-terminal" evidence="9">
    <location>
        <begin position="16"/>
        <end position="94"/>
    </location>
</feature>
<evidence type="ECO:0000256" key="2">
    <source>
        <dbReference type="ARBA" id="ARBA00022516"/>
    </source>
</evidence>
<dbReference type="PANTHER" id="PTHR43775:SF7">
    <property type="entry name" value="FATTY ACID SYNTHASE"/>
    <property type="match status" value="1"/>
</dbReference>
<evidence type="ECO:0000259" key="9">
    <source>
        <dbReference type="Pfam" id="PF00109"/>
    </source>
</evidence>
<evidence type="ECO:0000256" key="5">
    <source>
        <dbReference type="ARBA" id="ARBA00023002"/>
    </source>
</evidence>
<proteinExistence type="predicted"/>
<evidence type="ECO:0000256" key="8">
    <source>
        <dbReference type="ARBA" id="ARBA00023268"/>
    </source>
</evidence>
<keyword evidence="1" id="KW-0596">Phosphopantetheine</keyword>
<evidence type="ECO:0000256" key="6">
    <source>
        <dbReference type="ARBA" id="ARBA00023098"/>
    </source>
</evidence>
<evidence type="ECO:0000313" key="11">
    <source>
        <dbReference type="Proteomes" id="UP000008237"/>
    </source>
</evidence>
<evidence type="ECO:0000256" key="7">
    <source>
        <dbReference type="ARBA" id="ARBA00023160"/>
    </source>
</evidence>
<keyword evidence="5" id="KW-0560">Oxidoreductase</keyword>
<dbReference type="SUPFAM" id="SSF53901">
    <property type="entry name" value="Thiolase-like"/>
    <property type="match status" value="1"/>
</dbReference>
<keyword evidence="2" id="KW-0444">Lipid biosynthesis</keyword>
<gene>
    <name evidence="10" type="ORF">EAI_12958</name>
</gene>
<keyword evidence="11" id="KW-1185">Reference proteome</keyword>
<dbReference type="InterPro" id="IPR050091">
    <property type="entry name" value="PKS_NRPS_Biosynth_Enz"/>
</dbReference>